<dbReference type="AlphaFoldDB" id="A0A0A9BFA2"/>
<organism evidence="1">
    <name type="scientific">Arundo donax</name>
    <name type="common">Giant reed</name>
    <name type="synonym">Donax arundinaceus</name>
    <dbReference type="NCBI Taxonomy" id="35708"/>
    <lineage>
        <taxon>Eukaryota</taxon>
        <taxon>Viridiplantae</taxon>
        <taxon>Streptophyta</taxon>
        <taxon>Embryophyta</taxon>
        <taxon>Tracheophyta</taxon>
        <taxon>Spermatophyta</taxon>
        <taxon>Magnoliopsida</taxon>
        <taxon>Liliopsida</taxon>
        <taxon>Poales</taxon>
        <taxon>Poaceae</taxon>
        <taxon>PACMAD clade</taxon>
        <taxon>Arundinoideae</taxon>
        <taxon>Arundineae</taxon>
        <taxon>Arundo</taxon>
    </lineage>
</organism>
<accession>A0A0A9BFA2</accession>
<proteinExistence type="predicted"/>
<dbReference type="EMBL" id="GBRH01237052">
    <property type="protein sequence ID" value="JAD60843.1"/>
    <property type="molecule type" value="Transcribed_RNA"/>
</dbReference>
<evidence type="ECO:0000313" key="1">
    <source>
        <dbReference type="EMBL" id="JAD60843.1"/>
    </source>
</evidence>
<reference evidence="1" key="1">
    <citation type="submission" date="2014-09" db="EMBL/GenBank/DDBJ databases">
        <authorList>
            <person name="Magalhaes I.L.F."/>
            <person name="Oliveira U."/>
            <person name="Santos F.R."/>
            <person name="Vidigal T.H.D.A."/>
            <person name="Brescovit A.D."/>
            <person name="Santos A.J."/>
        </authorList>
    </citation>
    <scope>NUCLEOTIDE SEQUENCE</scope>
    <source>
        <tissue evidence="1">Shoot tissue taken approximately 20 cm above the soil surface</tissue>
    </source>
</reference>
<sequence length="52" mass="5363">MPKMVRVPRCLEETISNTASSAITKAAARVATMTMLSRGHLGTGGVVSESGT</sequence>
<name>A0A0A9BFA2_ARUDO</name>
<protein>
    <submittedName>
        <fullName evidence="1">Uncharacterized protein</fullName>
    </submittedName>
</protein>
<reference evidence="1" key="2">
    <citation type="journal article" date="2015" name="Data Brief">
        <title>Shoot transcriptome of the giant reed, Arundo donax.</title>
        <authorList>
            <person name="Barrero R.A."/>
            <person name="Guerrero F.D."/>
            <person name="Moolhuijzen P."/>
            <person name="Goolsby J.A."/>
            <person name="Tidwell J."/>
            <person name="Bellgard S.E."/>
            <person name="Bellgard M.I."/>
        </authorList>
    </citation>
    <scope>NUCLEOTIDE SEQUENCE</scope>
    <source>
        <tissue evidence="1">Shoot tissue taken approximately 20 cm above the soil surface</tissue>
    </source>
</reference>